<dbReference type="AlphaFoldDB" id="A0A915DFH2"/>
<dbReference type="WBParaSite" id="jg19009">
    <property type="protein sequence ID" value="jg19009"/>
    <property type="gene ID" value="jg19009"/>
</dbReference>
<name>A0A915DFH2_9BILA</name>
<protein>
    <submittedName>
        <fullName evidence="2">Uncharacterized protein</fullName>
    </submittedName>
</protein>
<organism evidence="1 2">
    <name type="scientific">Ditylenchus dipsaci</name>
    <dbReference type="NCBI Taxonomy" id="166011"/>
    <lineage>
        <taxon>Eukaryota</taxon>
        <taxon>Metazoa</taxon>
        <taxon>Ecdysozoa</taxon>
        <taxon>Nematoda</taxon>
        <taxon>Chromadorea</taxon>
        <taxon>Rhabditida</taxon>
        <taxon>Tylenchina</taxon>
        <taxon>Tylenchomorpha</taxon>
        <taxon>Sphaerularioidea</taxon>
        <taxon>Anguinidae</taxon>
        <taxon>Anguininae</taxon>
        <taxon>Ditylenchus</taxon>
    </lineage>
</organism>
<accession>A0A915DFH2</accession>
<dbReference type="Proteomes" id="UP000887574">
    <property type="component" value="Unplaced"/>
</dbReference>
<sequence length="315" mass="35764">MKLALKNQSIVSLYFRVRNRSSSRRLPAVVLIDYIGVNTDPCSLNVHLLPSHSTNMNRSLPSDPTTLLQNYATKRQSEGIFPSTQTKSVDLKTEGKKGLQTIALADKTAKLNSAFPQSLVAVNPFVELFGRDFAEFLDPNFNTSRYELTEQKLSTGDKSDMIPSTSTKRVKVENSHFIEARIQPGQVAVFEKDVDMADTNYNILVDHLEWSQLQSRYTKLGKGGEKLSICCFVENRQPFETHCPFESRSEVTEDRDALNWKSDKLMCPQHTTKLIFICENYGTELSVCALDNIRLHKQADIEFVEPCQKNELIYL</sequence>
<evidence type="ECO:0000313" key="1">
    <source>
        <dbReference type="Proteomes" id="UP000887574"/>
    </source>
</evidence>
<reference evidence="2" key="1">
    <citation type="submission" date="2022-11" db="UniProtKB">
        <authorList>
            <consortium name="WormBaseParasite"/>
        </authorList>
    </citation>
    <scope>IDENTIFICATION</scope>
</reference>
<evidence type="ECO:0000313" key="2">
    <source>
        <dbReference type="WBParaSite" id="jg19009"/>
    </source>
</evidence>
<keyword evidence="1" id="KW-1185">Reference proteome</keyword>
<proteinExistence type="predicted"/>